<proteinExistence type="predicted"/>
<name>A0ABR2WE45_9FUNG</name>
<dbReference type="EMBL" id="JASJQH010003128">
    <property type="protein sequence ID" value="KAK9759767.1"/>
    <property type="molecule type" value="Genomic_DNA"/>
</dbReference>
<evidence type="ECO:0000259" key="1">
    <source>
        <dbReference type="PROSITE" id="PS50983"/>
    </source>
</evidence>
<keyword evidence="3" id="KW-1185">Reference proteome</keyword>
<dbReference type="PANTHER" id="PTHR42860">
    <property type="entry name" value="VITAMIN B12-BINDING PROTEIN"/>
    <property type="match status" value="1"/>
</dbReference>
<evidence type="ECO:0000313" key="3">
    <source>
        <dbReference type="Proteomes" id="UP001479436"/>
    </source>
</evidence>
<dbReference type="PROSITE" id="PS50983">
    <property type="entry name" value="FE_B12_PBP"/>
    <property type="match status" value="1"/>
</dbReference>
<dbReference type="InterPro" id="IPR002491">
    <property type="entry name" value="ABC_transptr_periplasmic_BD"/>
</dbReference>
<accession>A0ABR2WE45</accession>
<feature type="domain" description="Fe/B12 periplasmic-binding" evidence="1">
    <location>
        <begin position="7"/>
        <end position="305"/>
    </location>
</feature>
<gene>
    <name evidence="2" type="ORF">K7432_016895</name>
</gene>
<organism evidence="2 3">
    <name type="scientific">Basidiobolus ranarum</name>
    <dbReference type="NCBI Taxonomy" id="34480"/>
    <lineage>
        <taxon>Eukaryota</taxon>
        <taxon>Fungi</taxon>
        <taxon>Fungi incertae sedis</taxon>
        <taxon>Zoopagomycota</taxon>
        <taxon>Entomophthoromycotina</taxon>
        <taxon>Basidiobolomycetes</taxon>
        <taxon>Basidiobolales</taxon>
        <taxon>Basidiobolaceae</taxon>
        <taxon>Basidiobolus</taxon>
    </lineage>
</organism>
<dbReference type="Gene3D" id="3.40.50.1980">
    <property type="entry name" value="Nitrogenase molybdenum iron protein domain"/>
    <property type="match status" value="2"/>
</dbReference>
<evidence type="ECO:0000313" key="2">
    <source>
        <dbReference type="EMBL" id="KAK9759767.1"/>
    </source>
</evidence>
<dbReference type="InterPro" id="IPR051030">
    <property type="entry name" value="Vitamin_B12-ABC_binding"/>
</dbReference>
<dbReference type="PANTHER" id="PTHR42860:SF1">
    <property type="entry name" value="VITAMIN B12-BINDING PROTEIN"/>
    <property type="match status" value="1"/>
</dbReference>
<comment type="caution">
    <text evidence="2">The sequence shown here is derived from an EMBL/GenBank/DDBJ whole genome shotgun (WGS) entry which is preliminary data.</text>
</comment>
<dbReference type="Pfam" id="PF01497">
    <property type="entry name" value="Peripla_BP_2"/>
    <property type="match status" value="1"/>
</dbReference>
<dbReference type="Proteomes" id="UP001479436">
    <property type="component" value="Unassembled WGS sequence"/>
</dbReference>
<sequence>MTVHKPRVVSLLPSATEILGSLPGGVELLVGRSHEDDYPETIMDRPCLTKQKTKFTNPADVDRQVSEALALGQSLYTLEVDLLKKLQPEVILAQSLCKVCAIDMVSVERVAASMEVSPFILDLNPHSLGDMLDNITSVGNAVRLEEEAKIFREQLESRIEKISKIVQQTNPLVKPKCLLIEWTDPIYIGGHWIPQIIELAGGLHPLNPCIKTNEKGEAFARYGKRFTPESIVEAQADIIIIAPCGLDLKETEIQTKLISENPWWREATKNTKKIYLVDGSQMFNRPGPRLVDALEFCAGVILDQPNLIPEGFPCKEWKF</sequence>
<protein>
    <recommendedName>
        <fullName evidence="1">Fe/B12 periplasmic-binding domain-containing protein</fullName>
    </recommendedName>
</protein>
<dbReference type="SUPFAM" id="SSF53807">
    <property type="entry name" value="Helical backbone' metal receptor"/>
    <property type="match status" value="1"/>
</dbReference>
<reference evidence="2 3" key="1">
    <citation type="submission" date="2023-04" db="EMBL/GenBank/DDBJ databases">
        <title>Genome of Basidiobolus ranarum AG-B5.</title>
        <authorList>
            <person name="Stajich J.E."/>
            <person name="Carter-House D."/>
            <person name="Gryganskyi A."/>
        </authorList>
    </citation>
    <scope>NUCLEOTIDE SEQUENCE [LARGE SCALE GENOMIC DNA]</scope>
    <source>
        <strain evidence="2 3">AG-B5</strain>
    </source>
</reference>